<gene>
    <name evidence="4" type="ORF">FJ693_16695</name>
</gene>
<name>A0A552WLX7_9MICO</name>
<comment type="similarity">
    <text evidence="1">Belongs to the prokaryotic/mitochondrial release factor family.</text>
</comment>
<feature type="region of interest" description="Disordered" evidence="2">
    <location>
        <begin position="101"/>
        <end position="143"/>
    </location>
</feature>
<dbReference type="GO" id="GO:0003747">
    <property type="term" value="F:translation release factor activity"/>
    <property type="evidence" value="ECO:0007669"/>
    <property type="project" value="InterPro"/>
</dbReference>
<dbReference type="GO" id="GO:0004045">
    <property type="term" value="F:peptidyl-tRNA hydrolase activity"/>
    <property type="evidence" value="ECO:0007669"/>
    <property type="project" value="UniProtKB-EC"/>
</dbReference>
<reference evidence="4 5" key="1">
    <citation type="submission" date="2019-07" db="EMBL/GenBank/DDBJ databases">
        <title>Georgenia wutianyii sp. nov. and Georgenia *** sp. nov. isolated from plateau pika (Ochotona curzoniae) in the Qinghai-Tibet plateau of China.</title>
        <authorList>
            <person name="Tian Z."/>
        </authorList>
    </citation>
    <scope>NUCLEOTIDE SEQUENCE [LARGE SCALE GENOMIC DNA]</scope>
    <source>
        <strain evidence="4 5">Z446</strain>
    </source>
</reference>
<keyword evidence="4" id="KW-0378">Hydrolase</keyword>
<dbReference type="EC" id="3.1.1.29" evidence="4"/>
<evidence type="ECO:0000313" key="4">
    <source>
        <dbReference type="EMBL" id="TRW43674.1"/>
    </source>
</evidence>
<dbReference type="InterPro" id="IPR000352">
    <property type="entry name" value="Pep_chain_release_fac_I"/>
</dbReference>
<dbReference type="InterPro" id="IPR045853">
    <property type="entry name" value="Pep_chain_release_fac_I_sf"/>
</dbReference>
<evidence type="ECO:0000256" key="2">
    <source>
        <dbReference type="SAM" id="MobiDB-lite"/>
    </source>
</evidence>
<dbReference type="SUPFAM" id="SSF75620">
    <property type="entry name" value="Release factor"/>
    <property type="match status" value="1"/>
</dbReference>
<feature type="compositionally biased region" description="Basic residues" evidence="2">
    <location>
        <begin position="109"/>
        <end position="126"/>
    </location>
</feature>
<feature type="domain" description="Prokaryotic-type class I peptide chain release factors" evidence="3">
    <location>
        <begin position="13"/>
        <end position="138"/>
    </location>
</feature>
<evidence type="ECO:0000259" key="3">
    <source>
        <dbReference type="Pfam" id="PF00472"/>
    </source>
</evidence>
<dbReference type="GO" id="GO:0072344">
    <property type="term" value="P:rescue of stalled ribosome"/>
    <property type="evidence" value="ECO:0007669"/>
    <property type="project" value="TreeGrafter"/>
</dbReference>
<accession>A0A552WLX7</accession>
<dbReference type="NCBIfam" id="NF006718">
    <property type="entry name" value="PRK09256.1"/>
    <property type="match status" value="1"/>
</dbReference>
<dbReference type="Pfam" id="PF00472">
    <property type="entry name" value="RF-1"/>
    <property type="match status" value="1"/>
</dbReference>
<dbReference type="RefSeq" id="WP_143419595.1">
    <property type="nucleotide sequence ID" value="NZ_VJXR01000070.1"/>
</dbReference>
<dbReference type="PANTHER" id="PTHR47814:SF1">
    <property type="entry name" value="PEPTIDYL-TRNA HYDROLASE ARFB"/>
    <property type="match status" value="1"/>
</dbReference>
<dbReference type="Gene3D" id="3.30.160.20">
    <property type="match status" value="1"/>
</dbReference>
<evidence type="ECO:0000313" key="5">
    <source>
        <dbReference type="Proteomes" id="UP000318693"/>
    </source>
</evidence>
<keyword evidence="5" id="KW-1185">Reference proteome</keyword>
<protein>
    <submittedName>
        <fullName evidence="4">Aminoacyl-tRNA hydrolase</fullName>
        <ecNumber evidence="4">3.1.1.29</ecNumber>
    </submittedName>
</protein>
<dbReference type="GO" id="GO:0043022">
    <property type="term" value="F:ribosome binding"/>
    <property type="evidence" value="ECO:0007669"/>
    <property type="project" value="TreeGrafter"/>
</dbReference>
<evidence type="ECO:0000256" key="1">
    <source>
        <dbReference type="ARBA" id="ARBA00010835"/>
    </source>
</evidence>
<dbReference type="Proteomes" id="UP000318693">
    <property type="component" value="Unassembled WGS sequence"/>
</dbReference>
<dbReference type="AlphaFoldDB" id="A0A552WLX7"/>
<comment type="caution">
    <text evidence="4">The sequence shown here is derived from an EMBL/GenBank/DDBJ whole genome shotgun (WGS) entry which is preliminary data.</text>
</comment>
<dbReference type="EMBL" id="VJXR01000070">
    <property type="protein sequence ID" value="TRW43674.1"/>
    <property type="molecule type" value="Genomic_DNA"/>
</dbReference>
<sequence>MRETSKVRVTDSVVLDPRELRWRFSRAGGPGGQGVNTTDSRVEVSVDLAGSPGFSPAQRERALARLGDRLVDGVLTVTASEHRSQLQNRHAALDRLTALLREALAPPPRPRRPTRISRGAVRRRAAAKQQRSQVKQLRRRPDD</sequence>
<organism evidence="4 5">
    <name type="scientific">Georgenia yuyongxinii</name>
    <dbReference type="NCBI Taxonomy" id="2589797"/>
    <lineage>
        <taxon>Bacteria</taxon>
        <taxon>Bacillati</taxon>
        <taxon>Actinomycetota</taxon>
        <taxon>Actinomycetes</taxon>
        <taxon>Micrococcales</taxon>
        <taxon>Bogoriellaceae</taxon>
        <taxon>Georgenia</taxon>
    </lineage>
</organism>
<dbReference type="PANTHER" id="PTHR47814">
    <property type="entry name" value="PEPTIDYL-TRNA HYDROLASE ARFB"/>
    <property type="match status" value="1"/>
</dbReference>
<proteinExistence type="inferred from homology"/>